<sequence>MVTDGSAIARRIEEALEGRRSHRHDVEAMCVRLATLEAGLGQIVQDVRGLADVPGDSALGQQVRSGVRDFLAGRWGEQLTAGLQNEMRTVLDAARVVQKRIDRDVINLGVVGMMKAGKSTLLRSITGLDKNVIPSEELGATTAALSRIVNDRAAKARLILHTWNSFRAEYLAPLHEAAGLSAAPWSIEEFASYAYPRPGDLTDDKQVERQFLTKLREAQESLPSYRADLGRNTKDVAFDELRPYVAYPGPGDPPDHRPYHAVREVYVHATLPDVPDAKIGLVDLPGSGEAGLKVDTQFLNRLHNDVDLILMVKAPDGGSADMTAADWAIVELAKNARCGVPMEFFFVTVLNQKFRADDPSYAEKKKRFDFARDKVASALTPTGVRVIEANLAEPEEARRDVLMRVLTHLVTHLHAMDQAAMGSVVTAVRDVSVKVLDYLGALLEVSAGWRGNVGDQDIQLRVAAESLAMTLGQELRALARSYHAEAQASDPDTQMMSAVDDADRAVRDWLPGYLKSDELAKEMGHGYLSGVETSYREVRMRVGDAYGEIRPSISASTARLYRDIATVLQKRLTASLVPDPDQPDALRRLEQTARGQEATIIANALVELMQLDEGYGNAVLRVGRPIIRRLQRDEPLAPLPGEASAASSREQRLREMLGQAAPDTAAPAKPTVSIPQTLAELQEALDHDVDTCLNALRTALTAEAKGLSLVLACAVELFADRVERTNTVAWNYERLCRLHRVEVWPDVFGGTAGRTHEALIRLESSATALRDTLGGVR</sequence>
<proteinExistence type="predicted"/>
<organism evidence="1 2">
    <name type="scientific">Paractinoplanes bogorensis</name>
    <dbReference type="NCBI Taxonomy" id="1610840"/>
    <lineage>
        <taxon>Bacteria</taxon>
        <taxon>Bacillati</taxon>
        <taxon>Actinomycetota</taxon>
        <taxon>Actinomycetes</taxon>
        <taxon>Micromonosporales</taxon>
        <taxon>Micromonosporaceae</taxon>
        <taxon>Paractinoplanes</taxon>
    </lineage>
</organism>
<gene>
    <name evidence="1" type="ORF">KOI35_26290</name>
</gene>
<dbReference type="RefSeq" id="WP_215791251.1">
    <property type="nucleotide sequence ID" value="NZ_JAHKKG010000008.1"/>
</dbReference>
<evidence type="ECO:0000313" key="1">
    <source>
        <dbReference type="EMBL" id="MBU2667027.1"/>
    </source>
</evidence>
<keyword evidence="2" id="KW-1185">Reference proteome</keyword>
<dbReference type="Gene3D" id="3.40.50.300">
    <property type="entry name" value="P-loop containing nucleotide triphosphate hydrolases"/>
    <property type="match status" value="1"/>
</dbReference>
<evidence type="ECO:0000313" key="2">
    <source>
        <dbReference type="Proteomes" id="UP001519654"/>
    </source>
</evidence>
<dbReference type="Proteomes" id="UP001519654">
    <property type="component" value="Unassembled WGS sequence"/>
</dbReference>
<comment type="caution">
    <text evidence="1">The sequence shown here is derived from an EMBL/GenBank/DDBJ whole genome shotgun (WGS) entry which is preliminary data.</text>
</comment>
<accession>A0ABS5YUA2</accession>
<dbReference type="EMBL" id="JAHKKG010000008">
    <property type="protein sequence ID" value="MBU2667027.1"/>
    <property type="molecule type" value="Genomic_DNA"/>
</dbReference>
<reference evidence="1 2" key="1">
    <citation type="submission" date="2021-06" db="EMBL/GenBank/DDBJ databases">
        <title>Actinoplanes lichenicola sp. nov., and Actinoplanes ovalisporus sp. nov., isolated from lichen in Thailand.</title>
        <authorList>
            <person name="Saeng-In P."/>
            <person name="Kanchanasin P."/>
            <person name="Yuki M."/>
            <person name="Kudo T."/>
            <person name="Ohkuma M."/>
            <person name="Phongsopitanun W."/>
            <person name="Tanasupawat S."/>
        </authorList>
    </citation>
    <scope>NUCLEOTIDE SEQUENCE [LARGE SCALE GENOMIC DNA]</scope>
    <source>
        <strain evidence="1 2">NBRC 110975</strain>
    </source>
</reference>
<dbReference type="SUPFAM" id="SSF52540">
    <property type="entry name" value="P-loop containing nucleoside triphosphate hydrolases"/>
    <property type="match status" value="1"/>
</dbReference>
<name>A0ABS5YUA2_9ACTN</name>
<protein>
    <submittedName>
        <fullName evidence="1">50S ribosome-binding GTPase</fullName>
    </submittedName>
</protein>
<dbReference type="InterPro" id="IPR027417">
    <property type="entry name" value="P-loop_NTPase"/>
</dbReference>